<feature type="transmembrane region" description="Helical" evidence="9">
    <location>
        <begin position="852"/>
        <end position="880"/>
    </location>
</feature>
<feature type="domain" description="C2" evidence="10">
    <location>
        <begin position="1"/>
        <end position="108"/>
    </location>
</feature>
<evidence type="ECO:0000256" key="1">
    <source>
        <dbReference type="ARBA" id="ARBA00004141"/>
    </source>
</evidence>
<keyword evidence="4" id="KW-0677">Repeat</keyword>
<evidence type="ECO:0000256" key="5">
    <source>
        <dbReference type="ARBA" id="ARBA00022837"/>
    </source>
</evidence>
<evidence type="ECO:0000259" key="10">
    <source>
        <dbReference type="PROSITE" id="PS50004"/>
    </source>
</evidence>
<dbReference type="CDD" id="cd04019">
    <property type="entry name" value="C2C_MCTP_PRT_plant"/>
    <property type="match status" value="1"/>
</dbReference>
<feature type="domain" description="C2" evidence="10">
    <location>
        <begin position="594"/>
        <end position="718"/>
    </location>
</feature>
<dbReference type="PANTHER" id="PTHR31425:SF22">
    <property type="entry name" value="MULTIPLE C2 DOMAIN AND TRANSMEMBRANE REGION PROTEIN 6"/>
    <property type="match status" value="1"/>
</dbReference>
<dbReference type="GO" id="GO:0016020">
    <property type="term" value="C:membrane"/>
    <property type="evidence" value="ECO:0007669"/>
    <property type="project" value="UniProtKB-SubCell"/>
</dbReference>
<dbReference type="CDD" id="cd08379">
    <property type="entry name" value="C2D_MCTP_PRT_plant"/>
    <property type="match status" value="1"/>
</dbReference>
<dbReference type="FunFam" id="2.60.40.150:FF:000090">
    <property type="entry name" value="C2 domain-containing protein"/>
    <property type="match status" value="1"/>
</dbReference>
<proteinExistence type="inferred from homology"/>
<evidence type="ECO:0000256" key="9">
    <source>
        <dbReference type="SAM" id="Phobius"/>
    </source>
</evidence>
<keyword evidence="5" id="KW-0106">Calcium</keyword>
<evidence type="ECO:0000313" key="11">
    <source>
        <dbReference type="EMBL" id="VFU51221.1"/>
    </source>
</evidence>
<evidence type="ECO:0000256" key="2">
    <source>
        <dbReference type="ARBA" id="ARBA00007923"/>
    </source>
</evidence>
<dbReference type="Pfam" id="PF00168">
    <property type="entry name" value="C2"/>
    <property type="match status" value="4"/>
</dbReference>
<accession>A0A6N2MNM1</accession>
<dbReference type="Pfam" id="PF08372">
    <property type="entry name" value="PRT_C"/>
    <property type="match status" value="1"/>
</dbReference>
<evidence type="ECO:0000256" key="3">
    <source>
        <dbReference type="ARBA" id="ARBA00022692"/>
    </source>
</evidence>
<dbReference type="EMBL" id="CAADRP010001752">
    <property type="protein sequence ID" value="VFU51221.1"/>
    <property type="molecule type" value="Genomic_DNA"/>
</dbReference>
<dbReference type="InterPro" id="IPR047258">
    <property type="entry name" value="C2C_MCTP_PRT_plant"/>
</dbReference>
<dbReference type="SUPFAM" id="SSF49562">
    <property type="entry name" value="C2 domain (Calcium/lipid-binding domain, CaLB)"/>
    <property type="match status" value="4"/>
</dbReference>
<dbReference type="SMART" id="SM00239">
    <property type="entry name" value="C2"/>
    <property type="match status" value="4"/>
</dbReference>
<dbReference type="PANTHER" id="PTHR31425">
    <property type="entry name" value="PHOSPHORIBOSYLANTHRANILATE TRANSFERASE ISOFORM 1"/>
    <property type="match status" value="1"/>
</dbReference>
<dbReference type="InterPro" id="IPR047259">
    <property type="entry name" value="QUIRKY-like"/>
</dbReference>
<keyword evidence="7 9" id="KW-0472">Membrane</keyword>
<dbReference type="FunFam" id="2.60.40.150:FF:000128">
    <property type="entry name" value="C2 domain-containing protein"/>
    <property type="match status" value="1"/>
</dbReference>
<evidence type="ECO:0000256" key="6">
    <source>
        <dbReference type="ARBA" id="ARBA00022989"/>
    </source>
</evidence>
<sequence>MTKLVVEVHDACDLMPKDGLGSASPFVEVEFDEQRQRTQTKPQELNPIWNEKLVFNVNNPKELPSKTIEVVLYNDRKGGRHKNFLGRVRISGISVPLLSDSEAIDLQRYPLDKRGPFSHIKGDIALKIYASHDGSNDTPTPTPPSPAPPPPTNAGNIETEATPVFQEIKTNKLQEDVIDDHEKKKKKKNKDKEGLQQVAPLLLHLLHVPSGTGFQSHVMKEQAPSAGTRTDFSRAGPAAAVMHMPRQQNPEFLLVETSPPVAARMRNRGWDKMSCTYDLVEPMHYLYVSVVKARELPVMDVSGSLDPYVEVKLGNYTGKTKFLEKSQSPVWKQIFAFSKERVQSNLLEVTVKDKDFGKDDFVGRVFFDLSEVPVRVPPDSPLAPQWYRLEDKKGMKTMMGEIMLSVWMGTQADESFPEAWHSDAHDLSHTNLNNTRSMVYFSPKLYYLRVKVIEAQDLVPADKLRMPEVYVRVEVGNQRRITKVSQMRTINPIWNEELMFVASEPFEDFIIVTVEDRIGPGKEEQLGRVVLSIRDHVPIRLEILKLPDPQWFNLLRPSFIVEEGDKKKDKFSSKIQLGLCLDAGYHVLDESTHFSSDLQPSSKHLRKQNIGVLELGILSARNVLPMKGKDGRTTDAYCAAKYGNKWVRTRTILNTLNPRWNEQYTWDVYDPCTVITICVFDNCHINGSKNDDTRDQKIGKIRIRLSTLEANRIYTHYHPLLVLNRSGLKKHGELHLALRFTCTAWVNMLAQYGKPLLPRMHYYQPISVRHIDWLRHQAIQIVAARLSRSEPPLRREAVEYMLDVDYNMWSLRRSKANVNRIMATLSGVTAVCKWFNDICCWRNPITTCLVHVLFFILVCYPELMLPTIFLYLSVIGLWNYRFRPRHPPHMDTRLSLADNVHPDELDEEFDSFPTSKPTDLVRMRYDRMRSVAGKVQTVAGDLASQGERAQALLSWRDPRATTIFILISLIWAVLIYVTPFQVNRSAGRTLRASTSQVQVQATLCACQLLQEITVQSRHVTLSSIIKHLGCLILVKER</sequence>
<feature type="domain" description="C2" evidence="10">
    <location>
        <begin position="267"/>
        <end position="387"/>
    </location>
</feature>
<protein>
    <recommendedName>
        <fullName evidence="10">C2 domain-containing protein</fullName>
    </recommendedName>
</protein>
<dbReference type="CDD" id="cd08378">
    <property type="entry name" value="C2B_MCTP_PRT_plant"/>
    <property type="match status" value="1"/>
</dbReference>
<keyword evidence="6 9" id="KW-1133">Transmembrane helix</keyword>
<gene>
    <name evidence="11" type="ORF">SVIM_LOCUS345270</name>
</gene>
<dbReference type="InterPro" id="IPR000008">
    <property type="entry name" value="C2_dom"/>
</dbReference>
<evidence type="ECO:0000256" key="8">
    <source>
        <dbReference type="SAM" id="MobiDB-lite"/>
    </source>
</evidence>
<keyword evidence="3 9" id="KW-0812">Transmembrane</keyword>
<organism evidence="11">
    <name type="scientific">Salix viminalis</name>
    <name type="common">Common osier</name>
    <name type="synonym">Basket willow</name>
    <dbReference type="NCBI Taxonomy" id="40686"/>
    <lineage>
        <taxon>Eukaryota</taxon>
        <taxon>Viridiplantae</taxon>
        <taxon>Streptophyta</taxon>
        <taxon>Embryophyta</taxon>
        <taxon>Tracheophyta</taxon>
        <taxon>Spermatophyta</taxon>
        <taxon>Magnoliopsida</taxon>
        <taxon>eudicotyledons</taxon>
        <taxon>Gunneridae</taxon>
        <taxon>Pentapetalae</taxon>
        <taxon>rosids</taxon>
        <taxon>fabids</taxon>
        <taxon>Malpighiales</taxon>
        <taxon>Salicaceae</taxon>
        <taxon>Saliceae</taxon>
        <taxon>Salix</taxon>
    </lineage>
</organism>
<dbReference type="InterPro" id="IPR047257">
    <property type="entry name" value="C2B_MCTP_PRT_plant"/>
</dbReference>
<reference evidence="11" key="1">
    <citation type="submission" date="2019-03" db="EMBL/GenBank/DDBJ databases">
        <authorList>
            <person name="Mank J."/>
            <person name="Almeida P."/>
        </authorList>
    </citation>
    <scope>NUCLEOTIDE SEQUENCE</scope>
    <source>
        <strain evidence="11">78183</strain>
    </source>
</reference>
<dbReference type="Gene3D" id="2.60.40.150">
    <property type="entry name" value="C2 domain"/>
    <property type="match status" value="4"/>
</dbReference>
<dbReference type="PROSITE" id="PS50004">
    <property type="entry name" value="C2"/>
    <property type="match status" value="4"/>
</dbReference>
<dbReference type="InterPro" id="IPR013583">
    <property type="entry name" value="MCTP_C"/>
</dbReference>
<evidence type="ECO:0000256" key="7">
    <source>
        <dbReference type="ARBA" id="ARBA00023136"/>
    </source>
</evidence>
<feature type="compositionally biased region" description="Pro residues" evidence="8">
    <location>
        <begin position="140"/>
        <end position="152"/>
    </location>
</feature>
<comment type="similarity">
    <text evidence="2">Belongs to the MCTP family.</text>
</comment>
<feature type="domain" description="C2" evidence="10">
    <location>
        <begin position="426"/>
        <end position="552"/>
    </location>
</feature>
<dbReference type="AlphaFoldDB" id="A0A6N2MNM1"/>
<dbReference type="InterPro" id="IPR035892">
    <property type="entry name" value="C2_domain_sf"/>
</dbReference>
<dbReference type="CDD" id="cd04022">
    <property type="entry name" value="C2A_MCTP_PRT_plant"/>
    <property type="match status" value="1"/>
</dbReference>
<name>A0A6N2MNM1_SALVM</name>
<dbReference type="InterPro" id="IPR047255">
    <property type="entry name" value="C2D_MCTP_PRT_plant"/>
</dbReference>
<feature type="region of interest" description="Disordered" evidence="8">
    <location>
        <begin position="131"/>
        <end position="193"/>
    </location>
</feature>
<feature type="transmembrane region" description="Helical" evidence="9">
    <location>
        <begin position="963"/>
        <end position="982"/>
    </location>
</feature>
<comment type="subcellular location">
    <subcellularLocation>
        <location evidence="1">Membrane</location>
        <topology evidence="1">Multi-pass membrane protein</topology>
    </subcellularLocation>
</comment>
<evidence type="ECO:0000256" key="4">
    <source>
        <dbReference type="ARBA" id="ARBA00022737"/>
    </source>
</evidence>